<proteinExistence type="predicted"/>
<evidence type="ECO:0000313" key="1">
    <source>
        <dbReference type="EMBL" id="NWS94348.1"/>
    </source>
</evidence>
<gene>
    <name evidence="1" type="primary">Rgsl1_1</name>
    <name evidence="1" type="ORF">MIOMAC_R11957</name>
</gene>
<reference evidence="1 2" key="1">
    <citation type="submission" date="2019-09" db="EMBL/GenBank/DDBJ databases">
        <title>Bird 10,000 Genomes (B10K) Project - Family phase.</title>
        <authorList>
            <person name="Zhang G."/>
        </authorList>
    </citation>
    <scope>NUCLEOTIDE SEQUENCE [LARGE SCALE GENOMIC DNA]</scope>
    <source>
        <strain evidence="1">B10K-DU-003-16</strain>
        <tissue evidence="1">Mixed tissue sample</tissue>
    </source>
</reference>
<keyword evidence="2" id="KW-1185">Reference proteome</keyword>
<dbReference type="InterPro" id="IPR053282">
    <property type="entry name" value="RGS_domain-containing"/>
</dbReference>
<dbReference type="PANTHER" id="PTHR47079:SF1">
    <property type="entry name" value="REGULATOR OF G-PROTEIN SIGNALING PROTEIN-LIKE"/>
    <property type="match status" value="1"/>
</dbReference>
<name>A0A7K5JK70_9TYRA</name>
<dbReference type="Proteomes" id="UP000525714">
    <property type="component" value="Unassembled WGS sequence"/>
</dbReference>
<sequence>RIFDKEVIVVNFLVDDLHFYLEMDKFSGMADAVEALAACNIESEAKVAFLKKKLAVINNLFLDSDMPPKLRVRAWDPP</sequence>
<protein>
    <submittedName>
        <fullName evidence="1">RGSL protein</fullName>
    </submittedName>
</protein>
<dbReference type="EMBL" id="VYZC01000015">
    <property type="protein sequence ID" value="NWS94348.1"/>
    <property type="molecule type" value="Genomic_DNA"/>
</dbReference>
<comment type="caution">
    <text evidence="1">The sequence shown here is derived from an EMBL/GenBank/DDBJ whole genome shotgun (WGS) entry which is preliminary data.</text>
</comment>
<evidence type="ECO:0000313" key="2">
    <source>
        <dbReference type="Proteomes" id="UP000525714"/>
    </source>
</evidence>
<dbReference type="PANTHER" id="PTHR47079">
    <property type="entry name" value="REGULATOR OF G-PROTEIN SIGNALING PROTEIN-LIKE"/>
    <property type="match status" value="1"/>
</dbReference>
<feature type="non-terminal residue" evidence="1">
    <location>
        <position position="1"/>
    </location>
</feature>
<organism evidence="1 2">
    <name type="scientific">Mionectes macconnelli</name>
    <name type="common">McConnell's flycatcher</name>
    <dbReference type="NCBI Taxonomy" id="254557"/>
    <lineage>
        <taxon>Eukaryota</taxon>
        <taxon>Metazoa</taxon>
        <taxon>Chordata</taxon>
        <taxon>Craniata</taxon>
        <taxon>Vertebrata</taxon>
        <taxon>Euteleostomi</taxon>
        <taxon>Archelosauria</taxon>
        <taxon>Archosauria</taxon>
        <taxon>Dinosauria</taxon>
        <taxon>Saurischia</taxon>
        <taxon>Theropoda</taxon>
        <taxon>Coelurosauria</taxon>
        <taxon>Aves</taxon>
        <taxon>Neognathae</taxon>
        <taxon>Neoaves</taxon>
        <taxon>Telluraves</taxon>
        <taxon>Australaves</taxon>
        <taxon>Passeriformes</taxon>
        <taxon>Tyrannidae</taxon>
        <taxon>Mionectes</taxon>
    </lineage>
</organism>
<feature type="non-terminal residue" evidence="1">
    <location>
        <position position="78"/>
    </location>
</feature>
<dbReference type="AlphaFoldDB" id="A0A7K5JK70"/>
<accession>A0A7K5JK70</accession>